<feature type="region of interest" description="Disordered" evidence="1">
    <location>
        <begin position="1"/>
        <end position="24"/>
    </location>
</feature>
<protein>
    <recommendedName>
        <fullName evidence="4">Retrotransposon Copia-like N-terminal domain-containing protein</fullName>
    </recommendedName>
</protein>
<sequence length="237" mass="25955">MTNESSTSATSAASDPLSSHVLSEGNPAPPHIDVKLTPTNYLLWKLQLLPLLNSFNLSPFIDGSSPDPPRHLAIGVPNPVYAAWYKRDQLVLSWIVSSLTDVVLSKLVGFNSAFDAWTRLATAYGAANHHGIRNLKDQFDTLKCGSESIDKYLARAKDISDRLAALDHPVSDDDLVSRCLKGLGESCLSFIPVIEARPEPISFDDFHSLLLNEEARLHHHHLLSDGHSPSANFSRLG</sequence>
<name>A0AAV2DUF6_9ROSI</name>
<dbReference type="PANTHER" id="PTHR47481">
    <property type="match status" value="1"/>
</dbReference>
<accession>A0AAV2DUF6</accession>
<evidence type="ECO:0000313" key="2">
    <source>
        <dbReference type="EMBL" id="CAL1377326.1"/>
    </source>
</evidence>
<gene>
    <name evidence="2" type="ORF">LTRI10_LOCUS18984</name>
</gene>
<evidence type="ECO:0000313" key="3">
    <source>
        <dbReference type="Proteomes" id="UP001497516"/>
    </source>
</evidence>
<dbReference type="AlphaFoldDB" id="A0AAV2DUF6"/>
<evidence type="ECO:0000256" key="1">
    <source>
        <dbReference type="SAM" id="MobiDB-lite"/>
    </source>
</evidence>
<evidence type="ECO:0008006" key="4">
    <source>
        <dbReference type="Google" id="ProtNLM"/>
    </source>
</evidence>
<organism evidence="2 3">
    <name type="scientific">Linum trigynum</name>
    <dbReference type="NCBI Taxonomy" id="586398"/>
    <lineage>
        <taxon>Eukaryota</taxon>
        <taxon>Viridiplantae</taxon>
        <taxon>Streptophyta</taxon>
        <taxon>Embryophyta</taxon>
        <taxon>Tracheophyta</taxon>
        <taxon>Spermatophyta</taxon>
        <taxon>Magnoliopsida</taxon>
        <taxon>eudicotyledons</taxon>
        <taxon>Gunneridae</taxon>
        <taxon>Pentapetalae</taxon>
        <taxon>rosids</taxon>
        <taxon>fabids</taxon>
        <taxon>Malpighiales</taxon>
        <taxon>Linaceae</taxon>
        <taxon>Linum</taxon>
    </lineage>
</organism>
<feature type="compositionally biased region" description="Low complexity" evidence="1">
    <location>
        <begin position="1"/>
        <end position="14"/>
    </location>
</feature>
<proteinExistence type="predicted"/>
<dbReference type="Proteomes" id="UP001497516">
    <property type="component" value="Chromosome 3"/>
</dbReference>
<reference evidence="2 3" key="1">
    <citation type="submission" date="2024-04" db="EMBL/GenBank/DDBJ databases">
        <authorList>
            <person name="Fracassetti M."/>
        </authorList>
    </citation>
    <scope>NUCLEOTIDE SEQUENCE [LARGE SCALE GENOMIC DNA]</scope>
</reference>
<dbReference type="PANTHER" id="PTHR47481:SF5">
    <property type="entry name" value="RIBONUCLEASE H-LIKE DOMAIN, GAG-PRE-INTEGRASE DOMAIN, GAG-POLYPEPTIDE OF LTR COPIA-TYPE-RELATED"/>
    <property type="match status" value="1"/>
</dbReference>
<dbReference type="EMBL" id="OZ034816">
    <property type="protein sequence ID" value="CAL1377326.1"/>
    <property type="molecule type" value="Genomic_DNA"/>
</dbReference>
<dbReference type="Pfam" id="PF14223">
    <property type="entry name" value="Retrotran_gag_2"/>
    <property type="match status" value="1"/>
</dbReference>
<keyword evidence="3" id="KW-1185">Reference proteome</keyword>